<comment type="similarity">
    <text evidence="3">Belongs to the metallo-dependent hydrolases superfamily. ATZ/TRZ family.</text>
</comment>
<evidence type="ECO:0000256" key="8">
    <source>
        <dbReference type="ARBA" id="ARBA00051148"/>
    </source>
</evidence>
<dbReference type="InterPro" id="IPR032466">
    <property type="entry name" value="Metal_Hydrolase"/>
</dbReference>
<proteinExistence type="inferred from homology"/>
<evidence type="ECO:0000259" key="13">
    <source>
        <dbReference type="Pfam" id="PF01979"/>
    </source>
</evidence>
<reference evidence="14 15" key="1">
    <citation type="submission" date="2019-04" db="EMBL/GenBank/DDBJ databases">
        <title>Aspergillus burnettii sp. nov., novel species from soil in southeast Queensland.</title>
        <authorList>
            <person name="Gilchrist C.L.M."/>
            <person name="Pitt J.I."/>
            <person name="Lange L."/>
            <person name="Lacey H.J."/>
            <person name="Vuong D."/>
            <person name="Midgley D.J."/>
            <person name="Greenfield P."/>
            <person name="Bradbury M."/>
            <person name="Lacey E."/>
            <person name="Busk P.K."/>
            <person name="Pilgaard B."/>
            <person name="Chooi Y.H."/>
            <person name="Piggott A.M."/>
        </authorList>
    </citation>
    <scope>NUCLEOTIDE SEQUENCE [LARGE SCALE GENOMIC DNA]</scope>
    <source>
        <strain evidence="14 15">FRR 5400</strain>
    </source>
</reference>
<comment type="pathway">
    <text evidence="2">Purine metabolism; guanine degradation; xanthine from guanine: step 1/1.</text>
</comment>
<sequence>MSAISGTAILVLHFRTIDKDISISAILQTLPVGSCAVWVCLALLNACGNIVVAYPYTVYRGTFIHLPRLNSSSAKPKLVRNQGALWVSSEDGRIKGYDWQVHDDASFQSFLSRHGWTDADTTTNGNADSSTKIRVVESNDEQNEFFFPGFIDTHIHAPQLPNIGLFGSAGLLDWLNEYTFPVEASFGSKTDPNNQDKDPKNTPPDGLRVYDQVVVRTLAHGTTCASYFATIHVAATNALAALCHTHGQRAFIGRVCMDNRDQCPPYYVDQSADEGLHATKSTIDYIRTLDPRGTLINPIITPRFAPSCSNYSLDSLGKLAASYNPPLHIQTHISETTDEVDLVHRLFPDATSYADVYDKAHLLTSRTILAHGVHLTHDERNLIRERNSKIAHCPASNSALGSGLAPVRIMLDEGLTVGLGTDVSGGYSPSILEAARQACLVSRLLGYSREFPETTGNSTPAGHEKLSVDEGLYLATRGGAAVVDMADDIGGFDKGMIWDAQLIELGAVKNNSVSPLGARVNGLTGRSIAKSGPVGNVDLFGNETWQEQIQKWMWSGDDRNVKNVWVQGKLVHSRK</sequence>
<feature type="domain" description="Amidohydrolase-related" evidence="13">
    <location>
        <begin position="147"/>
        <end position="571"/>
    </location>
</feature>
<keyword evidence="15" id="KW-1185">Reference proteome</keyword>
<evidence type="ECO:0000256" key="1">
    <source>
        <dbReference type="ARBA" id="ARBA00001947"/>
    </source>
</evidence>
<evidence type="ECO:0000256" key="4">
    <source>
        <dbReference type="ARBA" id="ARBA00012781"/>
    </source>
</evidence>
<evidence type="ECO:0000256" key="12">
    <source>
        <dbReference type="SAM" id="MobiDB-lite"/>
    </source>
</evidence>
<dbReference type="EMBL" id="SPNV01000007">
    <property type="protein sequence ID" value="KAF5866545.1"/>
    <property type="molecule type" value="Genomic_DNA"/>
</dbReference>
<evidence type="ECO:0000256" key="6">
    <source>
        <dbReference type="ARBA" id="ARBA00022801"/>
    </source>
</evidence>
<dbReference type="PANTHER" id="PTHR11271">
    <property type="entry name" value="GUANINE DEAMINASE"/>
    <property type="match status" value="1"/>
</dbReference>
<keyword evidence="6" id="KW-0378">Hydrolase</keyword>
<dbReference type="GO" id="GO:0005829">
    <property type="term" value="C:cytosol"/>
    <property type="evidence" value="ECO:0007669"/>
    <property type="project" value="TreeGrafter"/>
</dbReference>
<dbReference type="PANTHER" id="PTHR11271:SF6">
    <property type="entry name" value="GUANINE DEAMINASE"/>
    <property type="match status" value="1"/>
</dbReference>
<evidence type="ECO:0000313" key="14">
    <source>
        <dbReference type="EMBL" id="KAF5866545.1"/>
    </source>
</evidence>
<dbReference type="SUPFAM" id="SSF51556">
    <property type="entry name" value="Metallo-dependent hydrolases"/>
    <property type="match status" value="1"/>
</dbReference>
<feature type="region of interest" description="Disordered" evidence="12">
    <location>
        <begin position="186"/>
        <end position="206"/>
    </location>
</feature>
<evidence type="ECO:0000256" key="5">
    <source>
        <dbReference type="ARBA" id="ARBA00022723"/>
    </source>
</evidence>
<name>A0A8H6AG23_PETAA</name>
<evidence type="ECO:0000256" key="7">
    <source>
        <dbReference type="ARBA" id="ARBA00022833"/>
    </source>
</evidence>
<dbReference type="GO" id="GO:0008270">
    <property type="term" value="F:zinc ion binding"/>
    <property type="evidence" value="ECO:0007669"/>
    <property type="project" value="TreeGrafter"/>
</dbReference>
<evidence type="ECO:0000256" key="11">
    <source>
        <dbReference type="ARBA" id="ARBA00083147"/>
    </source>
</evidence>
<comment type="function">
    <text evidence="9">Catalyzes the hydrolytic deamination of guanine, producing xanthine and ammonia.</text>
</comment>
<accession>A0A8H6AG23</accession>
<dbReference type="GO" id="GO:0008892">
    <property type="term" value="F:guanine deaminase activity"/>
    <property type="evidence" value="ECO:0007669"/>
    <property type="project" value="UniProtKB-EC"/>
</dbReference>
<dbReference type="Pfam" id="PF01979">
    <property type="entry name" value="Amidohydro_1"/>
    <property type="match status" value="1"/>
</dbReference>
<evidence type="ECO:0000256" key="9">
    <source>
        <dbReference type="ARBA" id="ARBA00056079"/>
    </source>
</evidence>
<gene>
    <name evidence="14" type="ORF">ETB97_011430</name>
</gene>
<comment type="catalytic activity">
    <reaction evidence="8">
        <text>guanine + H2O + H(+) = xanthine + NH4(+)</text>
        <dbReference type="Rhea" id="RHEA:14665"/>
        <dbReference type="ChEBI" id="CHEBI:15377"/>
        <dbReference type="ChEBI" id="CHEBI:15378"/>
        <dbReference type="ChEBI" id="CHEBI:16235"/>
        <dbReference type="ChEBI" id="CHEBI:17712"/>
        <dbReference type="ChEBI" id="CHEBI:28938"/>
        <dbReference type="EC" id="3.5.4.3"/>
    </reaction>
</comment>
<dbReference type="AlphaFoldDB" id="A0A8H6AG23"/>
<evidence type="ECO:0000256" key="3">
    <source>
        <dbReference type="ARBA" id="ARBA00006745"/>
    </source>
</evidence>
<dbReference type="FunFam" id="3.20.20.140:FF:000022">
    <property type="entry name" value="Guanine deaminase"/>
    <property type="match status" value="1"/>
</dbReference>
<dbReference type="InterPro" id="IPR011059">
    <property type="entry name" value="Metal-dep_hydrolase_composite"/>
</dbReference>
<evidence type="ECO:0000313" key="15">
    <source>
        <dbReference type="Proteomes" id="UP000541154"/>
    </source>
</evidence>
<organism evidence="14 15">
    <name type="scientific">Petromyces alliaceus</name>
    <name type="common">Aspergillus alliaceus</name>
    <dbReference type="NCBI Taxonomy" id="209559"/>
    <lineage>
        <taxon>Eukaryota</taxon>
        <taxon>Fungi</taxon>
        <taxon>Dikarya</taxon>
        <taxon>Ascomycota</taxon>
        <taxon>Pezizomycotina</taxon>
        <taxon>Eurotiomycetes</taxon>
        <taxon>Eurotiomycetidae</taxon>
        <taxon>Eurotiales</taxon>
        <taxon>Aspergillaceae</taxon>
        <taxon>Aspergillus</taxon>
        <taxon>Aspergillus subgen. Circumdati</taxon>
    </lineage>
</organism>
<dbReference type="GO" id="GO:0046098">
    <property type="term" value="P:guanine metabolic process"/>
    <property type="evidence" value="ECO:0007669"/>
    <property type="project" value="TreeGrafter"/>
</dbReference>
<comment type="cofactor">
    <cofactor evidence="1">
        <name>Zn(2+)</name>
        <dbReference type="ChEBI" id="CHEBI:29105"/>
    </cofactor>
</comment>
<dbReference type="EC" id="3.5.4.3" evidence="4"/>
<keyword evidence="5" id="KW-0479">Metal-binding</keyword>
<evidence type="ECO:0000256" key="10">
    <source>
        <dbReference type="ARBA" id="ARBA00069860"/>
    </source>
</evidence>
<keyword evidence="7" id="KW-0862">Zinc</keyword>
<dbReference type="Gene3D" id="2.30.40.10">
    <property type="entry name" value="Urease, subunit C, domain 1"/>
    <property type="match status" value="1"/>
</dbReference>
<comment type="caution">
    <text evidence="14">The sequence shown here is derived from an EMBL/GenBank/DDBJ whole genome shotgun (WGS) entry which is preliminary data.</text>
</comment>
<dbReference type="InterPro" id="IPR006680">
    <property type="entry name" value="Amidohydro-rel"/>
</dbReference>
<evidence type="ECO:0000256" key="2">
    <source>
        <dbReference type="ARBA" id="ARBA00004984"/>
    </source>
</evidence>
<dbReference type="Proteomes" id="UP000541154">
    <property type="component" value="Unassembled WGS sequence"/>
</dbReference>
<dbReference type="Gene3D" id="3.20.20.140">
    <property type="entry name" value="Metal-dependent hydrolases"/>
    <property type="match status" value="1"/>
</dbReference>
<dbReference type="InterPro" id="IPR051607">
    <property type="entry name" value="Metallo-dep_hydrolases"/>
</dbReference>
<protein>
    <recommendedName>
        <fullName evidence="10">Probable guanine deaminase</fullName>
        <ecNumber evidence="4">3.5.4.3</ecNumber>
    </recommendedName>
    <alternativeName>
        <fullName evidence="11">Guanine aminohydrolase</fullName>
    </alternativeName>
</protein>